<dbReference type="GO" id="GO:0005509">
    <property type="term" value="F:calcium ion binding"/>
    <property type="evidence" value="ECO:0007669"/>
    <property type="project" value="InterPro"/>
</dbReference>
<dbReference type="PANTHER" id="PTHR23169">
    <property type="entry name" value="ENVOPLAKIN"/>
    <property type="match status" value="1"/>
</dbReference>
<dbReference type="GO" id="GO:0042060">
    <property type="term" value="P:wound healing"/>
    <property type="evidence" value="ECO:0007669"/>
    <property type="project" value="TreeGrafter"/>
</dbReference>
<dbReference type="GO" id="GO:0005198">
    <property type="term" value="F:structural molecule activity"/>
    <property type="evidence" value="ECO:0007669"/>
    <property type="project" value="TreeGrafter"/>
</dbReference>
<name>A0A8C8SFW6_9SAUR</name>
<dbReference type="GO" id="GO:0005882">
    <property type="term" value="C:intermediate filament"/>
    <property type="evidence" value="ECO:0007669"/>
    <property type="project" value="TreeGrafter"/>
</dbReference>
<feature type="coiled-coil region" evidence="3">
    <location>
        <begin position="143"/>
        <end position="170"/>
    </location>
</feature>
<dbReference type="Gene3D" id="1.10.238.10">
    <property type="entry name" value="EF-hand"/>
    <property type="match status" value="1"/>
</dbReference>
<reference evidence="5" key="1">
    <citation type="submission" date="2025-08" db="UniProtKB">
        <authorList>
            <consortium name="Ensembl"/>
        </authorList>
    </citation>
    <scope>IDENTIFICATION</scope>
</reference>
<dbReference type="GO" id="GO:0005737">
    <property type="term" value="C:cytoplasm"/>
    <property type="evidence" value="ECO:0007669"/>
    <property type="project" value="TreeGrafter"/>
</dbReference>
<dbReference type="InterPro" id="IPR002017">
    <property type="entry name" value="Spectrin_repeat"/>
</dbReference>
<protein>
    <recommendedName>
        <fullName evidence="4">EF-hand domain-containing protein</fullName>
    </recommendedName>
</protein>
<dbReference type="FunFam" id="1.20.58.60:FF:000001">
    <property type="entry name" value="Microtubule-actin cross-linking factor 1"/>
    <property type="match status" value="2"/>
</dbReference>
<dbReference type="PROSITE" id="PS00018">
    <property type="entry name" value="EF_HAND_1"/>
    <property type="match status" value="2"/>
</dbReference>
<dbReference type="InterPro" id="IPR002048">
    <property type="entry name" value="EF_hand_dom"/>
</dbReference>
<dbReference type="Pfam" id="PF00435">
    <property type="entry name" value="Spectrin"/>
    <property type="match status" value="2"/>
</dbReference>
<dbReference type="Ensembl" id="ENSPCET00000019768.1">
    <property type="protein sequence ID" value="ENSPCEP00000019118.1"/>
    <property type="gene ID" value="ENSPCEG00000014862.1"/>
</dbReference>
<accession>A0A8C8SFW6</accession>
<dbReference type="InterPro" id="IPR043197">
    <property type="entry name" value="Plakin"/>
</dbReference>
<evidence type="ECO:0000313" key="6">
    <source>
        <dbReference type="Proteomes" id="UP000694393"/>
    </source>
</evidence>
<dbReference type="CDD" id="cd00051">
    <property type="entry name" value="EFh"/>
    <property type="match status" value="1"/>
</dbReference>
<keyword evidence="3" id="KW-0175">Coiled coil</keyword>
<organism evidence="5 6">
    <name type="scientific">Pelusios castaneus</name>
    <name type="common">West African mud turtle</name>
    <dbReference type="NCBI Taxonomy" id="367368"/>
    <lineage>
        <taxon>Eukaryota</taxon>
        <taxon>Metazoa</taxon>
        <taxon>Chordata</taxon>
        <taxon>Craniata</taxon>
        <taxon>Vertebrata</taxon>
        <taxon>Euteleostomi</taxon>
        <taxon>Archelosauria</taxon>
        <taxon>Testudinata</taxon>
        <taxon>Testudines</taxon>
        <taxon>Pleurodira</taxon>
        <taxon>Pelomedusidae</taxon>
        <taxon>Pelusios</taxon>
    </lineage>
</organism>
<evidence type="ECO:0000256" key="2">
    <source>
        <dbReference type="ARBA" id="ARBA00022837"/>
    </source>
</evidence>
<dbReference type="PANTHER" id="PTHR23169:SF33">
    <property type="entry name" value="MICROTUBULE-ACTIN CROSS-LINKING FACTOR 1, ISOFORMS 1_2_3_5"/>
    <property type="match status" value="1"/>
</dbReference>
<keyword evidence="2" id="KW-0106">Calcium</keyword>
<dbReference type="GO" id="GO:0045104">
    <property type="term" value="P:intermediate filament cytoskeleton organization"/>
    <property type="evidence" value="ECO:0007669"/>
    <property type="project" value="InterPro"/>
</dbReference>
<dbReference type="SUPFAM" id="SSF47473">
    <property type="entry name" value="EF-hand"/>
    <property type="match status" value="1"/>
</dbReference>
<evidence type="ECO:0000256" key="1">
    <source>
        <dbReference type="ARBA" id="ARBA00022723"/>
    </source>
</evidence>
<dbReference type="InterPro" id="IPR018159">
    <property type="entry name" value="Spectrin/alpha-actinin"/>
</dbReference>
<dbReference type="SMART" id="SM00150">
    <property type="entry name" value="SPEC"/>
    <property type="match status" value="2"/>
</dbReference>
<dbReference type="SMART" id="SM00054">
    <property type="entry name" value="EFh"/>
    <property type="match status" value="2"/>
</dbReference>
<dbReference type="Gene3D" id="1.20.58.60">
    <property type="match status" value="2"/>
</dbReference>
<dbReference type="AlphaFoldDB" id="A0A8C8SFW6"/>
<dbReference type="InterPro" id="IPR011992">
    <property type="entry name" value="EF-hand-dom_pair"/>
</dbReference>
<reference evidence="5" key="2">
    <citation type="submission" date="2025-09" db="UniProtKB">
        <authorList>
            <consortium name="Ensembl"/>
        </authorList>
    </citation>
    <scope>IDENTIFICATION</scope>
</reference>
<dbReference type="CDD" id="cd00176">
    <property type="entry name" value="SPEC"/>
    <property type="match status" value="1"/>
</dbReference>
<evidence type="ECO:0000256" key="3">
    <source>
        <dbReference type="SAM" id="Coils"/>
    </source>
</evidence>
<dbReference type="Proteomes" id="UP000694393">
    <property type="component" value="Unplaced"/>
</dbReference>
<dbReference type="SUPFAM" id="SSF46966">
    <property type="entry name" value="Spectrin repeat"/>
    <property type="match status" value="2"/>
</dbReference>
<keyword evidence="1" id="KW-0479">Metal-binding</keyword>
<dbReference type="Pfam" id="PF13499">
    <property type="entry name" value="EF-hand_7"/>
    <property type="match status" value="1"/>
</dbReference>
<dbReference type="InterPro" id="IPR018247">
    <property type="entry name" value="EF_Hand_1_Ca_BS"/>
</dbReference>
<feature type="domain" description="EF-hand" evidence="4">
    <location>
        <begin position="575"/>
        <end position="610"/>
    </location>
</feature>
<evidence type="ECO:0000313" key="5">
    <source>
        <dbReference type="Ensembl" id="ENSPCEP00000019118.1"/>
    </source>
</evidence>
<dbReference type="GO" id="GO:0016020">
    <property type="term" value="C:membrane"/>
    <property type="evidence" value="ECO:0007669"/>
    <property type="project" value="TreeGrafter"/>
</dbReference>
<feature type="domain" description="EF-hand" evidence="4">
    <location>
        <begin position="539"/>
        <end position="574"/>
    </location>
</feature>
<evidence type="ECO:0000259" key="4">
    <source>
        <dbReference type="PROSITE" id="PS50222"/>
    </source>
</evidence>
<dbReference type="PROSITE" id="PS50222">
    <property type="entry name" value="EF_HAND_2"/>
    <property type="match status" value="2"/>
</dbReference>
<proteinExistence type="predicted"/>
<sequence>MPAVLGWGLSPRFPWRDLSEVSAHGEQLSSLEAVASRLKDLSRRQDCAIIQSLVLTAKERLAKLLHRTSERGATLEEGRKRAKQFSESRQLLLDWLDEAEQALEMPNAAATSQEEVKCQLAEHKEFQRVLRSKRPMYEAMLRSGRLLREKAQLAEDVQVLEERLGELKERWDDVCGRAVERQHKLEESLLFSGKFTDTLQALLDWLYWAEPQLSEEAPVGGDRDLVSDLMDKHKVFQKELGQRAGCVKMLKRSVRDLPRGSSSMDSQWLQKEIEELSSRWDLICKLSISKQARLEASLQQAEEFHSLVHSFLGHLSESEKSLKYGIFPEEEAAMRECQSQLQVSALSAAPCDPRLFLSVTWGHWLCLQALSWAQQQDERIQAHTARLATEREEMAQLVDWITAAEESLSLRDQETLPNDADQLEELSCQHSVMGAVFLPQPPVLPARYPGAEGCPQAEAGGARGKIRKVAGWLMGWKLEGQGTHSPLGARHIHAPFLAACVQAKLVGRLICGHPLSKEEELAHFDFGIWRKRYMQWISQMKSRILDVFRGIDRDQDGRISQREFIQSVLASKFPTNVLEMSAVANIFDINGDGFIDYYEFVSALHPNRDPLRRIADADQIQDEVRWGKAGIVGS</sequence>
<keyword evidence="6" id="KW-1185">Reference proteome</keyword>